<accession>A0A2C6KE89</accession>
<evidence type="ECO:0000313" key="2">
    <source>
        <dbReference type="EMBL" id="PHJ14862.1"/>
    </source>
</evidence>
<dbReference type="EMBL" id="MIGC01010843">
    <property type="protein sequence ID" value="PHJ14862.1"/>
    <property type="molecule type" value="Genomic_DNA"/>
</dbReference>
<sequence>RGLWRELSVGGFSKPPGVYGHSMRAWNDKILLFGGLTSSPAYQPHEGEKEKDMSSPSSSRDVP</sequence>
<organism evidence="2 3">
    <name type="scientific">Cystoisospora suis</name>
    <dbReference type="NCBI Taxonomy" id="483139"/>
    <lineage>
        <taxon>Eukaryota</taxon>
        <taxon>Sar</taxon>
        <taxon>Alveolata</taxon>
        <taxon>Apicomplexa</taxon>
        <taxon>Conoidasida</taxon>
        <taxon>Coccidia</taxon>
        <taxon>Eucoccidiorida</taxon>
        <taxon>Eimeriorina</taxon>
        <taxon>Sarcocystidae</taxon>
        <taxon>Cystoisospora</taxon>
    </lineage>
</organism>
<dbReference type="Proteomes" id="UP000221165">
    <property type="component" value="Unassembled WGS sequence"/>
</dbReference>
<name>A0A2C6KE89_9APIC</name>
<dbReference type="VEuPathDB" id="ToxoDB:CSUI_011328"/>
<dbReference type="OrthoDB" id="9973021at2759"/>
<evidence type="ECO:0000256" key="1">
    <source>
        <dbReference type="SAM" id="MobiDB-lite"/>
    </source>
</evidence>
<keyword evidence="3" id="KW-1185">Reference proteome</keyword>
<protein>
    <submittedName>
        <fullName evidence="2">Ras family protein</fullName>
    </submittedName>
</protein>
<proteinExistence type="predicted"/>
<feature type="non-terminal residue" evidence="2">
    <location>
        <position position="63"/>
    </location>
</feature>
<dbReference type="RefSeq" id="XP_067916596.1">
    <property type="nucleotide sequence ID" value="XM_068071428.1"/>
</dbReference>
<evidence type="ECO:0000313" key="3">
    <source>
        <dbReference type="Proteomes" id="UP000221165"/>
    </source>
</evidence>
<feature type="compositionally biased region" description="Polar residues" evidence="1">
    <location>
        <begin position="54"/>
        <end position="63"/>
    </location>
</feature>
<dbReference type="AlphaFoldDB" id="A0A2C6KE89"/>
<reference evidence="2 3" key="1">
    <citation type="journal article" date="2017" name="Int. J. Parasitol.">
        <title>The genome of the protozoan parasite Cystoisospora suis and a reverse vaccinology approach to identify vaccine candidates.</title>
        <authorList>
            <person name="Palmieri N."/>
            <person name="Shrestha A."/>
            <person name="Ruttkowski B."/>
            <person name="Beck T."/>
            <person name="Vogl C."/>
            <person name="Tomley F."/>
            <person name="Blake D.P."/>
            <person name="Joachim A."/>
        </authorList>
    </citation>
    <scope>NUCLEOTIDE SEQUENCE [LARGE SCALE GENOMIC DNA]</scope>
    <source>
        <strain evidence="2 3">Wien I</strain>
    </source>
</reference>
<dbReference type="GeneID" id="94434639"/>
<feature type="non-terminal residue" evidence="2">
    <location>
        <position position="1"/>
    </location>
</feature>
<comment type="caution">
    <text evidence="2">The sequence shown here is derived from an EMBL/GenBank/DDBJ whole genome shotgun (WGS) entry which is preliminary data.</text>
</comment>
<feature type="region of interest" description="Disordered" evidence="1">
    <location>
        <begin position="37"/>
        <end position="63"/>
    </location>
</feature>
<gene>
    <name evidence="2" type="ORF">CSUI_011328</name>
</gene>